<accession>A0A444Y7C8</accession>
<organism evidence="1 2">
    <name type="scientific">Arachis hypogaea</name>
    <name type="common">Peanut</name>
    <dbReference type="NCBI Taxonomy" id="3818"/>
    <lineage>
        <taxon>Eukaryota</taxon>
        <taxon>Viridiplantae</taxon>
        <taxon>Streptophyta</taxon>
        <taxon>Embryophyta</taxon>
        <taxon>Tracheophyta</taxon>
        <taxon>Spermatophyta</taxon>
        <taxon>Magnoliopsida</taxon>
        <taxon>eudicotyledons</taxon>
        <taxon>Gunneridae</taxon>
        <taxon>Pentapetalae</taxon>
        <taxon>rosids</taxon>
        <taxon>fabids</taxon>
        <taxon>Fabales</taxon>
        <taxon>Fabaceae</taxon>
        <taxon>Papilionoideae</taxon>
        <taxon>50 kb inversion clade</taxon>
        <taxon>dalbergioids sensu lato</taxon>
        <taxon>Dalbergieae</taxon>
        <taxon>Pterocarpus clade</taxon>
        <taxon>Arachis</taxon>
    </lineage>
</organism>
<reference evidence="1 2" key="1">
    <citation type="submission" date="2019-01" db="EMBL/GenBank/DDBJ databases">
        <title>Sequencing of cultivated peanut Arachis hypogaea provides insights into genome evolution and oil improvement.</title>
        <authorList>
            <person name="Chen X."/>
        </authorList>
    </citation>
    <scope>NUCLEOTIDE SEQUENCE [LARGE SCALE GENOMIC DNA]</scope>
    <source>
        <strain evidence="2">cv. Fuhuasheng</strain>
        <tissue evidence="1">Leaves</tissue>
    </source>
</reference>
<comment type="caution">
    <text evidence="1">The sequence shown here is derived from an EMBL/GenBank/DDBJ whole genome shotgun (WGS) entry which is preliminary data.</text>
</comment>
<dbReference type="Proteomes" id="UP000289738">
    <property type="component" value="Chromosome B08"/>
</dbReference>
<keyword evidence="2" id="KW-1185">Reference proteome</keyword>
<dbReference type="EMBL" id="SDMP01000018">
    <property type="protein sequence ID" value="RYQ97844.1"/>
    <property type="molecule type" value="Genomic_DNA"/>
</dbReference>
<name>A0A444Y7C8_ARAHY</name>
<protein>
    <submittedName>
        <fullName evidence="1">Uncharacterized protein</fullName>
    </submittedName>
</protein>
<proteinExistence type="predicted"/>
<dbReference type="AlphaFoldDB" id="A0A444Y7C8"/>
<evidence type="ECO:0000313" key="2">
    <source>
        <dbReference type="Proteomes" id="UP000289738"/>
    </source>
</evidence>
<sequence>MYKIKTYHPLLHLLPLSDARYTIDEGSFSDLPRSSRPPLATATFDLHRRFLRSQNTTANCSFTLPISMSPSTAPSRRCYADPLLPQHCHRLHLLHCILFGLGCWMRQ</sequence>
<gene>
    <name evidence="1" type="ORF">Ahy_B08g093913</name>
</gene>
<evidence type="ECO:0000313" key="1">
    <source>
        <dbReference type="EMBL" id="RYQ97844.1"/>
    </source>
</evidence>